<reference evidence="8 9" key="2">
    <citation type="journal article" date="2021" name="Int. J. Food Microbiol.">
        <title>Safety demonstration of a microbial species for use in the food chain: Weissella confusa.</title>
        <authorList>
            <person name="Bourdichon F."/>
            <person name="Patrone V."/>
            <person name="Fontana A."/>
            <person name="Milani G."/>
            <person name="Morelli L."/>
        </authorList>
    </citation>
    <scope>NUCLEOTIDE SEQUENCE [LARGE SCALE GENOMIC DNA]</scope>
    <source>
        <strain evidence="7">CCUG 30943</strain>
        <strain evidence="8 9">CCUG 43002</strain>
    </source>
</reference>
<dbReference type="GO" id="GO:0071555">
    <property type="term" value="P:cell wall organization"/>
    <property type="evidence" value="ECO:0007669"/>
    <property type="project" value="TreeGrafter"/>
</dbReference>
<keyword evidence="5" id="KW-0812">Transmembrane</keyword>
<keyword evidence="5" id="KW-1133">Transmembrane helix</keyword>
<comment type="similarity">
    <text evidence="2">Belongs to the transpeptidase family.</text>
</comment>
<feature type="transmembrane region" description="Helical" evidence="5">
    <location>
        <begin position="21"/>
        <end position="44"/>
    </location>
</feature>
<dbReference type="Pfam" id="PF03717">
    <property type="entry name" value="PBP_dimer"/>
    <property type="match status" value="1"/>
</dbReference>
<reference evidence="8" key="1">
    <citation type="submission" date="2020-02" db="EMBL/GenBank/DDBJ databases">
        <authorList>
            <person name="Fontana A."/>
            <person name="Patrone V."/>
            <person name="Morelli L."/>
        </authorList>
    </citation>
    <scope>NUCLEOTIDE SEQUENCE</scope>
    <source>
        <strain evidence="7">CCUG 30943</strain>
        <strain evidence="8">CCUG 43002</strain>
    </source>
</reference>
<dbReference type="EMBL" id="JAAOCX010000001">
    <property type="protein sequence ID" value="MBJ7631562.1"/>
    <property type="molecule type" value="Genomic_DNA"/>
</dbReference>
<evidence type="ECO:0000313" key="7">
    <source>
        <dbReference type="EMBL" id="MBJ7631562.1"/>
    </source>
</evidence>
<feature type="region of interest" description="Disordered" evidence="4">
    <location>
        <begin position="225"/>
        <end position="245"/>
    </location>
</feature>
<dbReference type="PROSITE" id="PS51178">
    <property type="entry name" value="PASTA"/>
    <property type="match status" value="1"/>
</dbReference>
<dbReference type="Pfam" id="PF00905">
    <property type="entry name" value="Transpeptidase"/>
    <property type="match status" value="1"/>
</dbReference>
<evidence type="ECO:0000256" key="4">
    <source>
        <dbReference type="SAM" id="MobiDB-lite"/>
    </source>
</evidence>
<dbReference type="InterPro" id="IPR005543">
    <property type="entry name" value="PASTA_dom"/>
</dbReference>
<dbReference type="PANTHER" id="PTHR30627:SF26">
    <property type="entry name" value="PENICILLIN-BINDING PROTEIN 2B"/>
    <property type="match status" value="1"/>
</dbReference>
<dbReference type="Gene3D" id="2.20.70.70">
    <property type="match status" value="1"/>
</dbReference>
<comment type="caution">
    <text evidence="8">The sequence shown here is derived from an EMBL/GenBank/DDBJ whole genome shotgun (WGS) entry which is preliminary data.</text>
</comment>
<dbReference type="EMBL" id="JAAOCP010000001">
    <property type="protein sequence ID" value="MBJ7638027.1"/>
    <property type="molecule type" value="Genomic_DNA"/>
</dbReference>
<name>A0A4Z0RKZ1_WEICO</name>
<dbReference type="InterPro" id="IPR036138">
    <property type="entry name" value="PBP_dimer_sf"/>
</dbReference>
<evidence type="ECO:0000313" key="8">
    <source>
        <dbReference type="EMBL" id="MBJ7638027.1"/>
    </source>
</evidence>
<proteinExistence type="inferred from homology"/>
<evidence type="ECO:0000256" key="3">
    <source>
        <dbReference type="ARBA" id="ARBA00023136"/>
    </source>
</evidence>
<accession>A0A4Z0RKZ1</accession>
<comment type="subcellular location">
    <subcellularLocation>
        <location evidence="1">Cell membrane</location>
        <topology evidence="1">Single-pass membrane protein</topology>
    </subcellularLocation>
</comment>
<evidence type="ECO:0000256" key="2">
    <source>
        <dbReference type="ARBA" id="ARBA00007171"/>
    </source>
</evidence>
<organism evidence="8 9">
    <name type="scientific">Weissella confusa</name>
    <name type="common">Lactobacillus confusus</name>
    <dbReference type="NCBI Taxonomy" id="1583"/>
    <lineage>
        <taxon>Bacteria</taxon>
        <taxon>Bacillati</taxon>
        <taxon>Bacillota</taxon>
        <taxon>Bacilli</taxon>
        <taxon>Lactobacillales</taxon>
        <taxon>Lactobacillaceae</taxon>
        <taxon>Weissella</taxon>
    </lineage>
</organism>
<dbReference type="InterPro" id="IPR005311">
    <property type="entry name" value="PBP_dimer"/>
</dbReference>
<evidence type="ECO:0000256" key="5">
    <source>
        <dbReference type="SAM" id="Phobius"/>
    </source>
</evidence>
<evidence type="ECO:0000256" key="1">
    <source>
        <dbReference type="ARBA" id="ARBA00004162"/>
    </source>
</evidence>
<dbReference type="InterPro" id="IPR050515">
    <property type="entry name" value="Beta-lactam/transpept"/>
</dbReference>
<dbReference type="Proteomes" id="UP000728106">
    <property type="component" value="Unassembled WGS sequence"/>
</dbReference>
<evidence type="ECO:0000259" key="6">
    <source>
        <dbReference type="PROSITE" id="PS51178"/>
    </source>
</evidence>
<protein>
    <submittedName>
        <fullName evidence="8">PASTA domain-containing protein</fullName>
    </submittedName>
</protein>
<dbReference type="SUPFAM" id="SSF56601">
    <property type="entry name" value="beta-lactamase/transpeptidase-like"/>
    <property type="match status" value="1"/>
</dbReference>
<dbReference type="SMART" id="SM00740">
    <property type="entry name" value="PASTA"/>
    <property type="match status" value="2"/>
</dbReference>
<keyword evidence="9" id="KW-1185">Reference proteome</keyword>
<dbReference type="Gene3D" id="3.40.710.10">
    <property type="entry name" value="DD-peptidase/beta-lactamase superfamily"/>
    <property type="match status" value="1"/>
</dbReference>
<dbReference type="AlphaFoldDB" id="A0A4Z0RKZ1"/>
<dbReference type="Gene3D" id="3.30.70.2110">
    <property type="match status" value="1"/>
</dbReference>
<feature type="domain" description="PASTA" evidence="6">
    <location>
        <begin position="608"/>
        <end position="668"/>
    </location>
</feature>
<dbReference type="GO" id="GO:0005886">
    <property type="term" value="C:plasma membrane"/>
    <property type="evidence" value="ECO:0007669"/>
    <property type="project" value="UniProtKB-SubCell"/>
</dbReference>
<gene>
    <name evidence="8" type="ORF">HAU20_01140</name>
    <name evidence="7" type="ORF">HAU43_00335</name>
</gene>
<dbReference type="SUPFAM" id="SSF54184">
    <property type="entry name" value="Penicillin-binding protein 2x (pbp-2x), c-terminal domain"/>
    <property type="match status" value="2"/>
</dbReference>
<dbReference type="InterPro" id="IPR001460">
    <property type="entry name" value="PCN-bd_Tpept"/>
</dbReference>
<dbReference type="Proteomes" id="UP000808038">
    <property type="component" value="Unassembled WGS sequence"/>
</dbReference>
<evidence type="ECO:0000313" key="9">
    <source>
        <dbReference type="Proteomes" id="UP000728106"/>
    </source>
</evidence>
<dbReference type="Gene3D" id="3.90.1310.10">
    <property type="entry name" value="Penicillin-binding protein 2a (Domain 2)"/>
    <property type="match status" value="1"/>
</dbReference>
<dbReference type="Pfam" id="PF03793">
    <property type="entry name" value="PASTA"/>
    <property type="match status" value="2"/>
</dbReference>
<keyword evidence="3 5" id="KW-0472">Membrane</keyword>
<dbReference type="SUPFAM" id="SSF56519">
    <property type="entry name" value="Penicillin binding protein dimerisation domain"/>
    <property type="match status" value="1"/>
</dbReference>
<dbReference type="PANTHER" id="PTHR30627">
    <property type="entry name" value="PEPTIDOGLYCAN D,D-TRANSPEPTIDASE"/>
    <property type="match status" value="1"/>
</dbReference>
<sequence>MVKKQRMPKRNQSDKNSRITGLVLVSTMLLILVVLGVRFSYVAITKDVKGHKLNEAAQLIYRSQNTVQPKRGEIFDSVGNPLAENATTYTLVAIIDDTQKTSSGKPAYVKPSQDETVAKQLSGILGGEPKHYVDTLKKGRANKLKQVQFGARGLKIDSQTYKKIMALKIPGITFTNSASRFYPNGVFASNVIGYTTEKNDEKTGTRTIAGLMGIEQKYNKQLTGKAGVKSTSIDSEDTSVSKEDQSAKNGYDIYTTINTKLQTTLEDKMQNLYDDMKPKSALAILLDTQTGNIVATTQRPSFNATTGDGIGDYWTNEISESVYEPGSVMKGITLAAAIDTDNWNGDAYYQSGTLKIGDKAVTDWNNGQGWGTITYARGIAESSNVAMALTEQKMGAETWQNYIRKFRFLKSTKSDLPNEETGMMQFKYPIEQANTSYGQAISVTPLQMIQAYTAIAGNGEEIQPHLVEKVVDPNSKKVVYQAKRKVVSKPIKKSTAEATRKQLEDVIYSEYGLGKAYAIPDVRTTGKSGTAQIATSTGYSTPGDNNHEIHSWMGMAPSDDPRYLMYIVTKEPQQNTENIAKDMSDMFITVMQQALQSSDEDNKVVVSADQQVTVPTVVGGSTAEAEKEVAAANLTPLVMGDGDTIKQQTPAGGQKSLTNQRVFLNTGKNIAVPDMHGWSKSDVLAWAKLADIKPIIKGDGFVATQSINPDTQLADGYHEITVEFKNAKAE</sequence>
<dbReference type="CDD" id="cd06575">
    <property type="entry name" value="PASTA_Pbp2x-like_2"/>
    <property type="match status" value="1"/>
</dbReference>
<dbReference type="InterPro" id="IPR012338">
    <property type="entry name" value="Beta-lactam/transpept-like"/>
</dbReference>
<dbReference type="GO" id="GO:0008658">
    <property type="term" value="F:penicillin binding"/>
    <property type="evidence" value="ECO:0007669"/>
    <property type="project" value="InterPro"/>
</dbReference>